<name>A0A401ITB7_9LACO</name>
<evidence type="ECO:0000313" key="1">
    <source>
        <dbReference type="EMBL" id="GBG94747.1"/>
    </source>
</evidence>
<dbReference type="Proteomes" id="UP000286848">
    <property type="component" value="Unassembled WGS sequence"/>
</dbReference>
<sequence length="52" mass="5915">MSELQIQTIINGREYQTEELDELYLVFGERPSTLVGGWIAVVCLHANFTKNS</sequence>
<keyword evidence="2" id="KW-1185">Reference proteome</keyword>
<gene>
    <name evidence="1" type="ORF">LFYK43_12060</name>
</gene>
<dbReference type="EMBL" id="BFFP01000017">
    <property type="protein sequence ID" value="GBG94747.1"/>
    <property type="molecule type" value="Genomic_DNA"/>
</dbReference>
<dbReference type="RefSeq" id="WP_158609197.1">
    <property type="nucleotide sequence ID" value="NZ_BFFP01000017.1"/>
</dbReference>
<comment type="caution">
    <text evidence="1">The sequence shown here is derived from an EMBL/GenBank/DDBJ whole genome shotgun (WGS) entry which is preliminary data.</text>
</comment>
<dbReference type="AlphaFoldDB" id="A0A401ITB7"/>
<accession>A0A401ITB7</accession>
<evidence type="ECO:0000313" key="2">
    <source>
        <dbReference type="Proteomes" id="UP000286848"/>
    </source>
</evidence>
<reference evidence="1 2" key="1">
    <citation type="journal article" date="2019" name="Int. J. Syst. Evol. Microbiol.">
        <title>Lactobacillus salitolerans sp. nov., a novel lactic acid bacterium isolated from spent mushroom substrates.</title>
        <authorList>
            <person name="Tohno M."/>
            <person name="Tanizawa Y."/>
            <person name="Kojima Y."/>
            <person name="Sakamoto M."/>
            <person name="Nakamura Y."/>
            <person name="Ohkuma M."/>
            <person name="Kobayashi H."/>
        </authorList>
    </citation>
    <scope>NUCLEOTIDE SEQUENCE [LARGE SCALE GENOMIC DNA]</scope>
    <source>
        <strain evidence="1 2">YK43</strain>
    </source>
</reference>
<proteinExistence type="predicted"/>
<protein>
    <submittedName>
        <fullName evidence="1">Uncharacterized protein</fullName>
    </submittedName>
</protein>
<organism evidence="1 2">
    <name type="scientific">Ligilactobacillus salitolerans</name>
    <dbReference type="NCBI Taxonomy" id="1808352"/>
    <lineage>
        <taxon>Bacteria</taxon>
        <taxon>Bacillati</taxon>
        <taxon>Bacillota</taxon>
        <taxon>Bacilli</taxon>
        <taxon>Lactobacillales</taxon>
        <taxon>Lactobacillaceae</taxon>
        <taxon>Ligilactobacillus</taxon>
    </lineage>
</organism>